<keyword evidence="3" id="KW-1185">Reference proteome</keyword>
<organism evidence="2 3">
    <name type="scientific">Ectocarpus siliculosus</name>
    <name type="common">Brown alga</name>
    <name type="synonym">Conferva siliculosa</name>
    <dbReference type="NCBI Taxonomy" id="2880"/>
    <lineage>
        <taxon>Eukaryota</taxon>
        <taxon>Sar</taxon>
        <taxon>Stramenopiles</taxon>
        <taxon>Ochrophyta</taxon>
        <taxon>PX clade</taxon>
        <taxon>Phaeophyceae</taxon>
        <taxon>Ectocarpales</taxon>
        <taxon>Ectocarpaceae</taxon>
        <taxon>Ectocarpus</taxon>
    </lineage>
</organism>
<dbReference type="EMBL" id="FN648487">
    <property type="protein sequence ID" value="CBN74563.1"/>
    <property type="molecule type" value="Genomic_DNA"/>
</dbReference>
<sequence>MNHQEAYRYTAGKGNFEAEKRTLLEKEDALRKGTGSFLMADTIQRFRSSSEGRPPTSDLSARRGSQRRRAAAKRAMVPIESDPFQCGGYNSEKLKREETRRQDLLVHAKGRNNMFCRRKGYEPGDFLKHRSPPGGQDFNSGAASCRRGSVGGAIGARKGGARSAEAAAMAAESRRKAHQHL</sequence>
<dbReference type="EMBL" id="FN649744">
    <property type="protein sequence ID" value="CBN74563.1"/>
    <property type="molecule type" value="Genomic_DNA"/>
</dbReference>
<evidence type="ECO:0000313" key="3">
    <source>
        <dbReference type="Proteomes" id="UP000002630"/>
    </source>
</evidence>
<feature type="region of interest" description="Disordered" evidence="1">
    <location>
        <begin position="43"/>
        <end position="69"/>
    </location>
</feature>
<feature type="region of interest" description="Disordered" evidence="1">
    <location>
        <begin position="131"/>
        <end position="181"/>
    </location>
</feature>
<feature type="compositionally biased region" description="Low complexity" evidence="1">
    <location>
        <begin position="161"/>
        <end position="171"/>
    </location>
</feature>
<name>D8LKH3_ECTSI</name>
<dbReference type="Proteomes" id="UP000002630">
    <property type="component" value="Linkage Group LG19"/>
</dbReference>
<proteinExistence type="predicted"/>
<reference evidence="2 3" key="1">
    <citation type="journal article" date="2010" name="Nature">
        <title>The Ectocarpus genome and the independent evolution of multicellularity in brown algae.</title>
        <authorList>
            <person name="Cock J.M."/>
            <person name="Sterck L."/>
            <person name="Rouze P."/>
            <person name="Scornet D."/>
            <person name="Allen A.E."/>
            <person name="Amoutzias G."/>
            <person name="Anthouard V."/>
            <person name="Artiguenave F."/>
            <person name="Aury J.M."/>
            <person name="Badger J.H."/>
            <person name="Beszteri B."/>
            <person name="Billiau K."/>
            <person name="Bonnet E."/>
            <person name="Bothwell J.H."/>
            <person name="Bowler C."/>
            <person name="Boyen C."/>
            <person name="Brownlee C."/>
            <person name="Carrano C.J."/>
            <person name="Charrier B."/>
            <person name="Cho G.Y."/>
            <person name="Coelho S.M."/>
            <person name="Collen J."/>
            <person name="Corre E."/>
            <person name="Da Silva C."/>
            <person name="Delage L."/>
            <person name="Delaroque N."/>
            <person name="Dittami S.M."/>
            <person name="Doulbeau S."/>
            <person name="Elias M."/>
            <person name="Farnham G."/>
            <person name="Gachon C.M."/>
            <person name="Gschloessl B."/>
            <person name="Heesch S."/>
            <person name="Jabbari K."/>
            <person name="Jubin C."/>
            <person name="Kawai H."/>
            <person name="Kimura K."/>
            <person name="Kloareg B."/>
            <person name="Kupper F.C."/>
            <person name="Lang D."/>
            <person name="Le Bail A."/>
            <person name="Leblanc C."/>
            <person name="Lerouge P."/>
            <person name="Lohr M."/>
            <person name="Lopez P.J."/>
            <person name="Martens C."/>
            <person name="Maumus F."/>
            <person name="Michel G."/>
            <person name="Miranda-Saavedra D."/>
            <person name="Morales J."/>
            <person name="Moreau H."/>
            <person name="Motomura T."/>
            <person name="Nagasato C."/>
            <person name="Napoli C.A."/>
            <person name="Nelson D.R."/>
            <person name="Nyvall-Collen P."/>
            <person name="Peters A.F."/>
            <person name="Pommier C."/>
            <person name="Potin P."/>
            <person name="Poulain J."/>
            <person name="Quesneville H."/>
            <person name="Read B."/>
            <person name="Rensing S.A."/>
            <person name="Ritter A."/>
            <person name="Rousvoal S."/>
            <person name="Samanta M."/>
            <person name="Samson G."/>
            <person name="Schroeder D.C."/>
            <person name="Segurens B."/>
            <person name="Strittmatter M."/>
            <person name="Tonon T."/>
            <person name="Tregear J.W."/>
            <person name="Valentin K."/>
            <person name="von Dassow P."/>
            <person name="Yamagishi T."/>
            <person name="Van de Peer Y."/>
            <person name="Wincker P."/>
        </authorList>
    </citation>
    <scope>NUCLEOTIDE SEQUENCE [LARGE SCALE GENOMIC DNA]</scope>
    <source>
        <strain evidence="3">Ec32 / CCAP1310/4</strain>
    </source>
</reference>
<protein>
    <submittedName>
        <fullName evidence="2">Uncharacterized protein</fullName>
    </submittedName>
</protein>
<dbReference type="InParanoid" id="D8LKH3"/>
<feature type="compositionally biased region" description="Gly residues" evidence="1">
    <location>
        <begin position="149"/>
        <end position="158"/>
    </location>
</feature>
<evidence type="ECO:0000313" key="2">
    <source>
        <dbReference type="EMBL" id="CBN74563.1"/>
    </source>
</evidence>
<evidence type="ECO:0000256" key="1">
    <source>
        <dbReference type="SAM" id="MobiDB-lite"/>
    </source>
</evidence>
<dbReference type="AlphaFoldDB" id="D8LKH3"/>
<gene>
    <name evidence="2" type="ORF">Esi_0030_0069</name>
</gene>
<accession>D8LKH3</accession>